<accession>A0AA36FZD1</accession>
<protein>
    <recommendedName>
        <fullName evidence="5">Thyroglobulin type-1 domain-containing protein</fullName>
    </recommendedName>
</protein>
<dbReference type="AlphaFoldDB" id="A0AA36FZD1"/>
<feature type="region of interest" description="Disordered" evidence="3">
    <location>
        <begin position="53"/>
        <end position="94"/>
    </location>
</feature>
<keyword evidence="4" id="KW-0812">Transmembrane</keyword>
<dbReference type="Gene3D" id="4.10.800.10">
    <property type="entry name" value="Thyroglobulin type-1"/>
    <property type="match status" value="1"/>
</dbReference>
<keyword evidence="4" id="KW-1133">Transmembrane helix</keyword>
<feature type="transmembrane region" description="Helical" evidence="4">
    <location>
        <begin position="485"/>
        <end position="506"/>
    </location>
</feature>
<dbReference type="InterPro" id="IPR036857">
    <property type="entry name" value="Thyroglobulin_1_sf"/>
</dbReference>
<feature type="domain" description="Thyroglobulin type-1" evidence="5">
    <location>
        <begin position="308"/>
        <end position="378"/>
    </location>
</feature>
<keyword evidence="4" id="KW-0472">Membrane</keyword>
<comment type="caution">
    <text evidence="6">The sequence shown here is derived from an EMBL/GenBank/DDBJ whole genome shotgun (WGS) entry which is preliminary data.</text>
</comment>
<evidence type="ECO:0000256" key="1">
    <source>
        <dbReference type="ARBA" id="ARBA00023157"/>
    </source>
</evidence>
<name>A0AA36FZD1_9BILA</name>
<proteinExistence type="predicted"/>
<evidence type="ECO:0000256" key="3">
    <source>
        <dbReference type="SAM" id="MobiDB-lite"/>
    </source>
</evidence>
<dbReference type="InterPro" id="IPR000716">
    <property type="entry name" value="Thyroglobulin_1"/>
</dbReference>
<evidence type="ECO:0000256" key="4">
    <source>
        <dbReference type="SAM" id="Phobius"/>
    </source>
</evidence>
<organism evidence="6 7">
    <name type="scientific">Mesorhabditis spiculigera</name>
    <dbReference type="NCBI Taxonomy" id="96644"/>
    <lineage>
        <taxon>Eukaryota</taxon>
        <taxon>Metazoa</taxon>
        <taxon>Ecdysozoa</taxon>
        <taxon>Nematoda</taxon>
        <taxon>Chromadorea</taxon>
        <taxon>Rhabditida</taxon>
        <taxon>Rhabditina</taxon>
        <taxon>Rhabditomorpha</taxon>
        <taxon>Rhabditoidea</taxon>
        <taxon>Rhabditidae</taxon>
        <taxon>Mesorhabditinae</taxon>
        <taxon>Mesorhabditis</taxon>
    </lineage>
</organism>
<evidence type="ECO:0000313" key="6">
    <source>
        <dbReference type="EMBL" id="CAJ0570323.1"/>
    </source>
</evidence>
<feature type="compositionally biased region" description="Basic and acidic residues" evidence="3">
    <location>
        <begin position="83"/>
        <end position="92"/>
    </location>
</feature>
<comment type="caution">
    <text evidence="2">Lacks conserved residue(s) required for the propagation of feature annotation.</text>
</comment>
<gene>
    <name evidence="6" type="ORF">MSPICULIGERA_LOCUS8766</name>
</gene>
<sequence>MHISGLMILGKGELQISTAWRWSVTQQKARNERCFYGPGVRWIDRILLRRTKTRQHAENAKESPGSAREERSRFERFGNAARHPTDWREKQSDATVATITEEELRAERIIPENIARMLRIGPIGEGPGCPATVRVQILRCSESILDDTMKHMMPMDMSSMFGGRQPGQHDQFCANAQRYLQCAEGHATTNPDCLRALSTDYLHPTVKALNNFTCSGTGTLLWASNRECILRVTQSQLVNSCIVSKVERNSEKNPLCPLISQLKDCVQRAATVLCDSAQNAQLNTLINDLSQLVDCTALRSRDPVVPVTVPCQSLREVILSEFHSTLDRAYLDYLPSCRPDGAYRATQCSQKGSCWCVDDFGLPMVETFTGPNEALADCGGGPTYSCQRLPDAQFCEVTQEEPEQAIRWALEEGVCRPYTIRECRENKFLPPYTLTYDECQLFCLYRKSGRGPRVRIEAEFSEPAILDEPRRTRLPQQYKMGASRTGVLCLFLLFSMLLSAFAQYPLRNEFGLGEMIKDKRDFYFGDSPRGFGGLRGLRGKRAYLRGFGAKGLRGKRFHA</sequence>
<dbReference type="EMBL" id="CATQJA010002289">
    <property type="protein sequence ID" value="CAJ0570323.1"/>
    <property type="molecule type" value="Genomic_DNA"/>
</dbReference>
<dbReference type="Pfam" id="PF00086">
    <property type="entry name" value="Thyroglobulin_1"/>
    <property type="match status" value="1"/>
</dbReference>
<dbReference type="SUPFAM" id="SSF57610">
    <property type="entry name" value="Thyroglobulin type-1 domain"/>
    <property type="match status" value="1"/>
</dbReference>
<feature type="non-terminal residue" evidence="6">
    <location>
        <position position="559"/>
    </location>
</feature>
<keyword evidence="7" id="KW-1185">Reference proteome</keyword>
<evidence type="ECO:0000313" key="7">
    <source>
        <dbReference type="Proteomes" id="UP001177023"/>
    </source>
</evidence>
<dbReference type="PROSITE" id="PS00484">
    <property type="entry name" value="THYROGLOBULIN_1_1"/>
    <property type="match status" value="1"/>
</dbReference>
<dbReference type="SMART" id="SM00211">
    <property type="entry name" value="TY"/>
    <property type="match status" value="1"/>
</dbReference>
<dbReference type="Proteomes" id="UP001177023">
    <property type="component" value="Unassembled WGS sequence"/>
</dbReference>
<evidence type="ECO:0000259" key="5">
    <source>
        <dbReference type="PROSITE" id="PS51162"/>
    </source>
</evidence>
<evidence type="ECO:0000256" key="2">
    <source>
        <dbReference type="PROSITE-ProRule" id="PRU00500"/>
    </source>
</evidence>
<dbReference type="CDD" id="cd00191">
    <property type="entry name" value="TY"/>
    <property type="match status" value="1"/>
</dbReference>
<keyword evidence="1" id="KW-1015">Disulfide bond</keyword>
<feature type="compositionally biased region" description="Basic and acidic residues" evidence="3">
    <location>
        <begin position="55"/>
        <end position="76"/>
    </location>
</feature>
<dbReference type="PROSITE" id="PS51162">
    <property type="entry name" value="THYROGLOBULIN_1_2"/>
    <property type="match status" value="1"/>
</dbReference>
<reference evidence="6" key="1">
    <citation type="submission" date="2023-06" db="EMBL/GenBank/DDBJ databases">
        <authorList>
            <person name="Delattre M."/>
        </authorList>
    </citation>
    <scope>NUCLEOTIDE SEQUENCE</scope>
    <source>
        <strain evidence="6">AF72</strain>
    </source>
</reference>